<accession>G8JZ48</accession>
<dbReference type="AlphaFoldDB" id="G8JZ48"/>
<dbReference type="EMBL" id="JN093097">
    <property type="protein sequence ID" value="AET25319.1"/>
    <property type="molecule type" value="Genomic_DNA"/>
</dbReference>
<organism evidence="1">
    <name type="scientific">Rhodococcoides fascians D188</name>
    <dbReference type="NCBI Taxonomy" id="1051973"/>
    <lineage>
        <taxon>Bacteria</taxon>
        <taxon>Bacillati</taxon>
        <taxon>Actinomycetota</taxon>
        <taxon>Actinomycetes</taxon>
        <taxon>Mycobacteriales</taxon>
        <taxon>Nocardiaceae</taxon>
        <taxon>Rhodococcoides</taxon>
    </lineage>
</organism>
<reference evidence="1" key="2">
    <citation type="journal article" date="2010" name="Mol. Plant Microbe Interact.">
        <title>Rhodococcus fascians impacts plant development through the dynamic fas-mediated production of a cytokinin mix.</title>
        <authorList>
            <person name="Pertry I."/>
            <person name="Vaclavikova K."/>
            <person name="Gemrotova M."/>
            <person name="Spichal L."/>
            <person name="Galuszka P."/>
            <person name="Depuydt S."/>
            <person name="Temmerman W."/>
            <person name="Stes E."/>
            <person name="De Keyser A."/>
            <person name="Riefler M."/>
            <person name="Biondi S."/>
            <person name="Novak O."/>
            <person name="Schmulling T."/>
            <person name="Strnad M."/>
            <person name="Tarkowski P."/>
            <person name="Holsters M."/>
            <person name="Vereecke D."/>
        </authorList>
    </citation>
    <scope>NUCLEOTIDE SEQUENCE</scope>
    <source>
        <strain evidence="1">D188</strain>
        <plasmid evidence="1">pFiD188</plasmid>
    </source>
</reference>
<reference evidence="1" key="5">
    <citation type="journal article" date="2012" name="Mol. Plant Microbe Interact.">
        <title>pFiD188, the linear virulence plasmid of Rhodococcus fascians D188.</title>
        <authorList>
            <person name="Francis I."/>
            <person name="De Keyser A."/>
            <person name="De Backer P."/>
            <person name="Simon-Mateo C."/>
            <person name="Kalkus J."/>
            <person name="Pertry I."/>
            <person name="Ardiles-Diaz W."/>
            <person name="De Rycke R."/>
            <person name="Vandeputte O.M."/>
            <person name="El Jaziri M."/>
            <person name="Holsters M."/>
            <person name="Vereecke D."/>
        </authorList>
    </citation>
    <scope>NUCLEOTIDE SEQUENCE</scope>
    <source>
        <strain evidence="1">D188</strain>
        <plasmid evidence="1">pFiD188</plasmid>
    </source>
</reference>
<protein>
    <submittedName>
        <fullName evidence="1">Uncharacterized protein</fullName>
    </submittedName>
</protein>
<dbReference type="PATRIC" id="fig|1051973.4.peg.5093"/>
<reference evidence="1" key="4">
    <citation type="submission" date="2011-06" db="EMBL/GenBank/DDBJ databases">
        <authorList>
            <person name="Vereecke D.M."/>
        </authorList>
    </citation>
    <scope>NUCLEOTIDE SEQUENCE</scope>
    <source>
        <strain evidence="1">D188</strain>
        <plasmid evidence="1">pFiD188</plasmid>
    </source>
</reference>
<keyword evidence="1" id="KW-0614">Plasmid</keyword>
<gene>
    <name evidence="1" type="ORF">pFi_183</name>
</gene>
<dbReference type="KEGG" id="rfa:A3L23_05045"/>
<evidence type="ECO:0000313" key="1">
    <source>
        <dbReference type="EMBL" id="AET25319.1"/>
    </source>
</evidence>
<reference evidence="1" key="3">
    <citation type="journal article" date="2011" name="Annu. Rev. Phytopathol.">
        <title>A successful bacterial coup d'etat: how Rhodococcus fascians redirects plant development.</title>
        <authorList>
            <person name="Stes E."/>
            <person name="Vandeputte O.M."/>
            <person name="El Jaziri M."/>
            <person name="Holsters M."/>
            <person name="Vereecke D."/>
        </authorList>
    </citation>
    <scope>NUCLEOTIDE SEQUENCE</scope>
    <source>
        <strain evidence="1">D188</strain>
        <plasmid evidence="1">pFiD188</plasmid>
    </source>
</reference>
<name>G8JZ48_RHOFA</name>
<proteinExistence type="predicted"/>
<reference evidence="1" key="1">
    <citation type="journal article" date="2009" name="Proc. Natl. Acad. Sci. U.S.A.">
        <title>Identification of Rhodococcus fascians cytokinins and their modus operandi to reshape the plant.</title>
        <authorList>
            <person name="Pertry I."/>
            <person name="Vaclavikova K."/>
            <person name="Depuydt S."/>
            <person name="Galuszka P."/>
            <person name="Spichal L."/>
            <person name="Temmerman W."/>
            <person name="Stes E."/>
            <person name="Schmulling T."/>
            <person name="Kakimoto T."/>
            <person name="Van Montagu M.C."/>
            <person name="Strnad M."/>
            <person name="Holsters M."/>
            <person name="Tarkowski P."/>
            <person name="Vereecke D."/>
        </authorList>
    </citation>
    <scope>NUCLEOTIDE SEQUENCE</scope>
    <source>
        <strain evidence="1">D188</strain>
        <plasmid evidence="1">pFiD188</plasmid>
    </source>
</reference>
<sequence length="322" mass="34894">MPRPFPLLDDSVFTSSGYKRSTKRVGPDLEDACLCGSRRRTRSCHATAAGRWIVSEPPPLLNDARTGYAHPECFGQAGADCSDKISREHWISANIHRQLHIDGKAPMLSGAPWLHGASKSVGTKALASKILCERHNNALSPLDSIAGQFFQAVRDMQLSLASTTAPFLGPADDHFLLLSGPRLQLWLLKLVLGGVASRSFGAAGTPLKSVRTQPGVALHDILWRGALFPNRWGLHARRHRVDPKGTPESIGVINQTIDDEVCGATVQFGALNLNLGLGVPENSATVQPASYRFDRPSTDVQKYIALAWPEDGHEPISYSNLG</sequence>
<geneLocation type="plasmid" evidence="1">
    <name>pFiD188</name>
</geneLocation>